<dbReference type="PRINTS" id="PR00080">
    <property type="entry name" value="SDRFAMILY"/>
</dbReference>
<evidence type="ECO:0000313" key="4">
    <source>
        <dbReference type="EMBL" id="OAG35171.1"/>
    </source>
</evidence>
<comment type="similarity">
    <text evidence="1 3">Belongs to the short-chain dehydrogenases/reductases (SDR) family.</text>
</comment>
<dbReference type="SUPFAM" id="SSF51735">
    <property type="entry name" value="NAD(P)-binding Rossmann-fold domains"/>
    <property type="match status" value="1"/>
</dbReference>
<sequence length="323" mass="35922">MGSLENPRRTGPAHIVEFELSRAELMVCGFRKTTGEHFTPTIHHDTYPAIDVSHSVGMVGKHVFLTGASRGIGKSMALAYAKAGASIIGISARSDLGSVKKEIEDAATSVGREVPKVVTANMDVLDPESVQRAVEKMTPDFDGRLDIVISNAGYMEPWTNMIEADVQEWWRSWEVNIRGQFVTWKAVLPLLLADDSSLKTIVNMSSIGAQMCVPGASAYQTTKFALLRLTDFLNVEYGAQGVIAYCMHPGAVPTELSWKMPDFVKVNLIDTPELMADTVVYLTQKRREWLRGRYLSCNWDMAELVDMQDEIVETDKLKMRMVV</sequence>
<protein>
    <submittedName>
        <fullName evidence="4">Uncharacterized protein</fullName>
    </submittedName>
</protein>
<evidence type="ECO:0000256" key="2">
    <source>
        <dbReference type="ARBA" id="ARBA00023002"/>
    </source>
</evidence>
<keyword evidence="2" id="KW-0560">Oxidoreductase</keyword>
<dbReference type="PRINTS" id="PR00081">
    <property type="entry name" value="GDHRDH"/>
</dbReference>
<dbReference type="CDD" id="cd05233">
    <property type="entry name" value="SDR_c"/>
    <property type="match status" value="1"/>
</dbReference>
<dbReference type="PANTHER" id="PTHR42760:SF37">
    <property type="entry name" value="CLAVALDEHYDE DEHYDROGENASE"/>
    <property type="match status" value="1"/>
</dbReference>
<proteinExistence type="inferred from homology"/>
<evidence type="ECO:0000256" key="1">
    <source>
        <dbReference type="ARBA" id="ARBA00006484"/>
    </source>
</evidence>
<dbReference type="InterPro" id="IPR036291">
    <property type="entry name" value="NAD(P)-bd_dom_sf"/>
</dbReference>
<dbReference type="EMBL" id="LVKK01000126">
    <property type="protein sequence ID" value="OAG35171.1"/>
    <property type="molecule type" value="Genomic_DNA"/>
</dbReference>
<keyword evidence="5" id="KW-1185">Reference proteome</keyword>
<dbReference type="Gene3D" id="3.40.50.720">
    <property type="entry name" value="NAD(P)-binding Rossmann-like Domain"/>
    <property type="match status" value="1"/>
</dbReference>
<dbReference type="Pfam" id="PF00106">
    <property type="entry name" value="adh_short"/>
    <property type="match status" value="1"/>
</dbReference>
<dbReference type="AlphaFoldDB" id="A0A177EUR5"/>
<accession>A0A177EUR5</accession>
<evidence type="ECO:0000313" key="5">
    <source>
        <dbReference type="Proteomes" id="UP000077002"/>
    </source>
</evidence>
<dbReference type="GeneID" id="34605745"/>
<evidence type="ECO:0000256" key="3">
    <source>
        <dbReference type="RuleBase" id="RU000363"/>
    </source>
</evidence>
<name>A0A177EUR5_9EURO</name>
<comment type="caution">
    <text evidence="4">The sequence shown here is derived from an EMBL/GenBank/DDBJ whole genome shotgun (WGS) entry which is preliminary data.</text>
</comment>
<dbReference type="OrthoDB" id="1933717at2759"/>
<dbReference type="InterPro" id="IPR002347">
    <property type="entry name" value="SDR_fam"/>
</dbReference>
<organism evidence="4 5">
    <name type="scientific">Fonsecaea monophora</name>
    <dbReference type="NCBI Taxonomy" id="254056"/>
    <lineage>
        <taxon>Eukaryota</taxon>
        <taxon>Fungi</taxon>
        <taxon>Dikarya</taxon>
        <taxon>Ascomycota</taxon>
        <taxon>Pezizomycotina</taxon>
        <taxon>Eurotiomycetes</taxon>
        <taxon>Chaetothyriomycetidae</taxon>
        <taxon>Chaetothyriales</taxon>
        <taxon>Herpotrichiellaceae</taxon>
        <taxon>Fonsecaea</taxon>
    </lineage>
</organism>
<reference evidence="4 5" key="1">
    <citation type="submission" date="2016-03" db="EMBL/GenBank/DDBJ databases">
        <title>Draft genome sequence of the Fonsecaea monophora CBS 269.37.</title>
        <authorList>
            <person name="Bombassaro A."/>
            <person name="Vinicius W.A."/>
            <person name="De Hoog S."/>
            <person name="Sun J."/>
            <person name="Souza E.M."/>
            <person name="Raittz R.T."/>
            <person name="Costa F."/>
            <person name="Leao A.C."/>
            <person name="Tadra-Sfeir M.Z."/>
            <person name="Baura V."/>
            <person name="Balsanelli E."/>
            <person name="Pedrosa F.O."/>
            <person name="Moreno L.F."/>
            <person name="Steffens M.B."/>
            <person name="Xi L."/>
            <person name="Bocca A.L."/>
            <person name="Felipe M.S."/>
            <person name="Teixeira M."/>
            <person name="Telles Filho F.Q."/>
            <person name="Azevedo C.M."/>
            <person name="Gomes R."/>
            <person name="Vicente V.A."/>
        </authorList>
    </citation>
    <scope>NUCLEOTIDE SEQUENCE [LARGE SCALE GENOMIC DNA]</scope>
    <source>
        <strain evidence="4 5">CBS 269.37</strain>
    </source>
</reference>
<dbReference type="Proteomes" id="UP000077002">
    <property type="component" value="Unassembled WGS sequence"/>
</dbReference>
<dbReference type="GO" id="GO:0016616">
    <property type="term" value="F:oxidoreductase activity, acting on the CH-OH group of donors, NAD or NADP as acceptor"/>
    <property type="evidence" value="ECO:0007669"/>
    <property type="project" value="TreeGrafter"/>
</dbReference>
<gene>
    <name evidence="4" type="ORF">AYO21_10630</name>
</gene>
<dbReference type="PANTHER" id="PTHR42760">
    <property type="entry name" value="SHORT-CHAIN DEHYDROGENASES/REDUCTASES FAMILY MEMBER"/>
    <property type="match status" value="1"/>
</dbReference>
<dbReference type="RefSeq" id="XP_022507123.1">
    <property type="nucleotide sequence ID" value="XM_022660543.1"/>
</dbReference>